<protein>
    <submittedName>
        <fullName evidence="5">Helicase-like protein</fullName>
    </submittedName>
</protein>
<dbReference type="InterPro" id="IPR049730">
    <property type="entry name" value="SNF2/RAD54-like_C"/>
</dbReference>
<reference evidence="5 6" key="1">
    <citation type="submission" date="2019-03" db="EMBL/GenBank/DDBJ databases">
        <title>Genomic Encyclopedia of Type Strains, Phase IV (KMG-IV): sequencing the most valuable type-strain genomes for metagenomic binning, comparative biology and taxonomic classification.</title>
        <authorList>
            <person name="Goeker M."/>
        </authorList>
    </citation>
    <scope>NUCLEOTIDE SEQUENCE [LARGE SCALE GENOMIC DNA]</scope>
    <source>
        <strain evidence="5 6">DSM 25287</strain>
    </source>
</reference>
<dbReference type="SUPFAM" id="SSF52540">
    <property type="entry name" value="P-loop containing nucleoside triphosphate hydrolases"/>
    <property type="match status" value="2"/>
</dbReference>
<dbReference type="GO" id="GO:0003677">
    <property type="term" value="F:DNA binding"/>
    <property type="evidence" value="ECO:0007669"/>
    <property type="project" value="InterPro"/>
</dbReference>
<dbReference type="Pfam" id="PF04471">
    <property type="entry name" value="Mrr_cat"/>
    <property type="match status" value="1"/>
</dbReference>
<dbReference type="InterPro" id="IPR027417">
    <property type="entry name" value="P-loop_NTPase"/>
</dbReference>
<dbReference type="Pfam" id="PF00271">
    <property type="entry name" value="Helicase_C"/>
    <property type="match status" value="1"/>
</dbReference>
<sequence length="625" mass="69914">MGLGKTLQLLAFIAWYLETTGDDAESALVVAPVSLLDNWQVELRRFFADSLAATVLPLYGDVLRARKLRADEMDHETVMSGVKGLLRPGWRGNAKLVLTTYETLRDCEFGFGRERWSIMVCDEAQKIKTPGALMTHAVKAQNARFKIACTGTPVENTLADLWCLFDFLQPGLLGPLGQFCSTYRRPIETHTDEEHAKLDELRRLIAPQLLRRMKSEVAELPPKHEDAECRRLPLSSYQRTLYQQAAHAYHAAQRKKEEAVSSAAGRGNPILGLLHRLRSICADPRESGTEPARSQALAEHRRLSPKLDWLIARLEAIRAHGEKAIVFTEFRDLQVLLKHRVCEHFRIPVEIINGSTKVGAEAGDGSRQARIDAFQRRPGFGVIILSTTAVGFGVNIQAANHVIHFTRAWNPAKEDQATDRAYRIGQTRPVHVYYPTVHAKDFVTFEAKLDRLLAGKRALAQDMLNGSGELDASEWRGLQTPDGDSIATDLLLTPELLTRLQSEAFERLCRLRLVRDGHMASLTPKSGDGGIDVVAFRGATGVLVQCKSSSRQPRLGWEAVRDVVAGAEVYRRQHPNVTFTLVAATNQRFTDGAEEHARQLSVELWQQTDWLSWLAREAITMDDIS</sequence>
<dbReference type="Proteomes" id="UP000295765">
    <property type="component" value="Unassembled WGS sequence"/>
</dbReference>
<dbReference type="PROSITE" id="PS51192">
    <property type="entry name" value="HELICASE_ATP_BIND_1"/>
    <property type="match status" value="1"/>
</dbReference>
<dbReference type="GO" id="GO:0004386">
    <property type="term" value="F:helicase activity"/>
    <property type="evidence" value="ECO:0007669"/>
    <property type="project" value="UniProtKB-KW"/>
</dbReference>
<dbReference type="InterPro" id="IPR001650">
    <property type="entry name" value="Helicase_C-like"/>
</dbReference>
<dbReference type="InterPro" id="IPR000330">
    <property type="entry name" value="SNF2_N"/>
</dbReference>
<keyword evidence="2 5" id="KW-0547">Nucleotide-binding</keyword>
<dbReference type="GO" id="GO:0016787">
    <property type="term" value="F:hydrolase activity"/>
    <property type="evidence" value="ECO:0007669"/>
    <property type="project" value="UniProtKB-KW"/>
</dbReference>
<dbReference type="InterPro" id="IPR014001">
    <property type="entry name" value="Helicase_ATP-bd"/>
</dbReference>
<dbReference type="Pfam" id="PF00176">
    <property type="entry name" value="SNF2-rel_dom"/>
    <property type="match status" value="1"/>
</dbReference>
<dbReference type="SUPFAM" id="SSF52980">
    <property type="entry name" value="Restriction endonuclease-like"/>
    <property type="match status" value="1"/>
</dbReference>
<accession>A0A4R2L6A8</accession>
<keyword evidence="2 5" id="KW-0067">ATP-binding</keyword>
<dbReference type="Gene3D" id="3.40.1350.10">
    <property type="match status" value="1"/>
</dbReference>
<dbReference type="InterPro" id="IPR011856">
    <property type="entry name" value="tRNA_endonuc-like_dom_sf"/>
</dbReference>
<evidence type="ECO:0000256" key="1">
    <source>
        <dbReference type="ARBA" id="ARBA00022801"/>
    </source>
</evidence>
<evidence type="ECO:0000313" key="6">
    <source>
        <dbReference type="Proteomes" id="UP000295765"/>
    </source>
</evidence>
<dbReference type="PROSITE" id="PS51194">
    <property type="entry name" value="HELICASE_CTER"/>
    <property type="match status" value="1"/>
</dbReference>
<dbReference type="GO" id="GO:0009307">
    <property type="term" value="P:DNA restriction-modification system"/>
    <property type="evidence" value="ECO:0007669"/>
    <property type="project" value="InterPro"/>
</dbReference>
<feature type="domain" description="Helicase C-terminal" evidence="4">
    <location>
        <begin position="306"/>
        <end position="471"/>
    </location>
</feature>
<organism evidence="5 6">
    <name type="scientific">Plasticicumulans lactativorans</name>
    <dbReference type="NCBI Taxonomy" id="1133106"/>
    <lineage>
        <taxon>Bacteria</taxon>
        <taxon>Pseudomonadati</taxon>
        <taxon>Pseudomonadota</taxon>
        <taxon>Gammaproteobacteria</taxon>
        <taxon>Candidatus Competibacteraceae</taxon>
        <taxon>Plasticicumulans</taxon>
    </lineage>
</organism>
<name>A0A4R2L6A8_9GAMM</name>
<dbReference type="InterPro" id="IPR038718">
    <property type="entry name" value="SNF2-like_sf"/>
</dbReference>
<evidence type="ECO:0000256" key="2">
    <source>
        <dbReference type="ARBA" id="ARBA00022806"/>
    </source>
</evidence>
<comment type="caution">
    <text evidence="5">The sequence shown here is derived from an EMBL/GenBank/DDBJ whole genome shotgun (WGS) entry which is preliminary data.</text>
</comment>
<gene>
    <name evidence="5" type="ORF">EV699_105144</name>
</gene>
<dbReference type="GO" id="GO:0005524">
    <property type="term" value="F:ATP binding"/>
    <property type="evidence" value="ECO:0007669"/>
    <property type="project" value="InterPro"/>
</dbReference>
<dbReference type="GO" id="GO:0004519">
    <property type="term" value="F:endonuclease activity"/>
    <property type="evidence" value="ECO:0007669"/>
    <property type="project" value="InterPro"/>
</dbReference>
<evidence type="ECO:0000259" key="4">
    <source>
        <dbReference type="PROSITE" id="PS51194"/>
    </source>
</evidence>
<proteinExistence type="predicted"/>
<evidence type="ECO:0000313" key="5">
    <source>
        <dbReference type="EMBL" id="TCO82354.1"/>
    </source>
</evidence>
<evidence type="ECO:0000259" key="3">
    <source>
        <dbReference type="PROSITE" id="PS51192"/>
    </source>
</evidence>
<keyword evidence="1" id="KW-0378">Hydrolase</keyword>
<dbReference type="Gene3D" id="3.40.50.10810">
    <property type="entry name" value="Tandem AAA-ATPase domain"/>
    <property type="match status" value="1"/>
</dbReference>
<dbReference type="Gene3D" id="3.40.50.300">
    <property type="entry name" value="P-loop containing nucleotide triphosphate hydrolases"/>
    <property type="match status" value="1"/>
</dbReference>
<keyword evidence="6" id="KW-1185">Reference proteome</keyword>
<dbReference type="InterPro" id="IPR011335">
    <property type="entry name" value="Restrct_endonuc-II-like"/>
</dbReference>
<dbReference type="CDD" id="cd18793">
    <property type="entry name" value="SF2_C_SNF"/>
    <property type="match status" value="1"/>
</dbReference>
<dbReference type="AlphaFoldDB" id="A0A4R2L6A8"/>
<dbReference type="InterPro" id="IPR007560">
    <property type="entry name" value="Restrct_endonuc_IV_Mrr"/>
</dbReference>
<dbReference type="SMART" id="SM00490">
    <property type="entry name" value="HELICc"/>
    <property type="match status" value="1"/>
</dbReference>
<feature type="domain" description="Helicase ATP-binding" evidence="3">
    <location>
        <begin position="1"/>
        <end position="171"/>
    </location>
</feature>
<dbReference type="PANTHER" id="PTHR10799">
    <property type="entry name" value="SNF2/RAD54 HELICASE FAMILY"/>
    <property type="match status" value="1"/>
</dbReference>
<dbReference type="SMART" id="SM00487">
    <property type="entry name" value="DEXDc"/>
    <property type="match status" value="1"/>
</dbReference>
<keyword evidence="2 5" id="KW-0347">Helicase</keyword>
<dbReference type="EMBL" id="SLWY01000005">
    <property type="protein sequence ID" value="TCO82354.1"/>
    <property type="molecule type" value="Genomic_DNA"/>
</dbReference>